<evidence type="ECO:0000256" key="3">
    <source>
        <dbReference type="ARBA" id="ARBA00022898"/>
    </source>
</evidence>
<dbReference type="Proteomes" id="UP000004756">
    <property type="component" value="Unassembled WGS sequence"/>
</dbReference>
<keyword evidence="3 8" id="KW-0663">Pyridoxal phosphate</keyword>
<dbReference type="InterPro" id="IPR015424">
    <property type="entry name" value="PyrdxlP-dep_Trfase"/>
</dbReference>
<feature type="modified residue" description="N6-(pyridoxal phosphate)lysine" evidence="8">
    <location>
        <position position="216"/>
    </location>
</feature>
<dbReference type="FunFam" id="3.40.640.10:FF:000046">
    <property type="entry name" value="Cystathionine gamma-lyase"/>
    <property type="match status" value="1"/>
</dbReference>
<evidence type="ECO:0000256" key="4">
    <source>
        <dbReference type="ARBA" id="ARBA00047175"/>
    </source>
</evidence>
<evidence type="ECO:0000256" key="8">
    <source>
        <dbReference type="PIRSR" id="PIRSR001434-2"/>
    </source>
</evidence>
<dbReference type="PIRSF" id="PIRSF001434">
    <property type="entry name" value="CGS"/>
    <property type="match status" value="1"/>
</dbReference>
<dbReference type="GO" id="GO:0030170">
    <property type="term" value="F:pyridoxal phosphate binding"/>
    <property type="evidence" value="ECO:0007669"/>
    <property type="project" value="InterPro"/>
</dbReference>
<dbReference type="InterPro" id="IPR015421">
    <property type="entry name" value="PyrdxlP-dep_Trfase_major"/>
</dbReference>
<evidence type="ECO:0000256" key="7">
    <source>
        <dbReference type="ARBA" id="ARBA00052699"/>
    </source>
</evidence>
<dbReference type="InterPro" id="IPR054542">
    <property type="entry name" value="Cys_met_metab_PP"/>
</dbReference>
<accession>C0CWE4</accession>
<dbReference type="CDD" id="cd00614">
    <property type="entry name" value="CGS_like"/>
    <property type="match status" value="1"/>
</dbReference>
<evidence type="ECO:0000256" key="2">
    <source>
        <dbReference type="ARBA" id="ARBA00009077"/>
    </source>
</evidence>
<comment type="cofactor">
    <cofactor evidence="1 9">
        <name>pyridoxal 5'-phosphate</name>
        <dbReference type="ChEBI" id="CHEBI:597326"/>
    </cofactor>
</comment>
<evidence type="ECO:0000256" key="9">
    <source>
        <dbReference type="RuleBase" id="RU362118"/>
    </source>
</evidence>
<dbReference type="GO" id="GO:0005737">
    <property type="term" value="C:cytoplasm"/>
    <property type="evidence" value="ECO:0007669"/>
    <property type="project" value="TreeGrafter"/>
</dbReference>
<dbReference type="AlphaFoldDB" id="C0CWE4"/>
<sequence>MIQSDREAGIMGELKMRTELLNVGNRLPKEARGMEEQPLYRSTVFETEDTGDYDRANCGERYLYDRIEAPNRDCLGEAISRLERGQDTAVFGAGMGAISAVFLALNRTGSHVVVNRAVYGETIEFLNDILTAYGVDVSYVDFESPEAVEQAVTERTTLIYTEVLTNPLLRVVDLDAVTALARRRGILTVVDSTFTTPMLIRPLEHGADLVIHSLTKYFGGHSDITGGSVTGSRELIKKVKRTQVLLGSCMAPDSAWLALRSLRTMDLRVRRQMENAAAIAGALEGDPRVRYVNYPGLVSHPQHELAGRLLDGGYGAMLSFRVEDDLEKVDEMIHRLKVIRYLGTLGGIRTSLAHPATAFRHEFSREELETVGIYDGLVRISAGIEDAGDLIEDLREALRVFGE</sequence>
<protein>
    <recommendedName>
        <fullName evidence="4">homocysteine desulfhydrase</fullName>
        <ecNumber evidence="4">4.4.1.2</ecNumber>
    </recommendedName>
    <alternativeName>
        <fullName evidence="5">Homocysteine desulfhydrase</fullName>
    </alternativeName>
</protein>
<dbReference type="GO" id="GO:0047982">
    <property type="term" value="F:homocysteine desulfhydrase activity"/>
    <property type="evidence" value="ECO:0007669"/>
    <property type="project" value="UniProtKB-EC"/>
</dbReference>
<dbReference type="GO" id="GO:0019346">
    <property type="term" value="P:transsulfuration"/>
    <property type="evidence" value="ECO:0007669"/>
    <property type="project" value="InterPro"/>
</dbReference>
<organism evidence="10 11">
    <name type="scientific">[Clostridium] asparagiforme DSM 15981</name>
    <dbReference type="NCBI Taxonomy" id="518636"/>
    <lineage>
        <taxon>Bacteria</taxon>
        <taxon>Bacillati</taxon>
        <taxon>Bacillota</taxon>
        <taxon>Clostridia</taxon>
        <taxon>Lachnospirales</taxon>
        <taxon>Lachnospiraceae</taxon>
        <taxon>Enterocloster</taxon>
    </lineage>
</organism>
<dbReference type="InterPro" id="IPR015422">
    <property type="entry name" value="PyrdxlP-dep_Trfase_small"/>
</dbReference>
<dbReference type="HOGENOM" id="CLU_018986_2_0_9"/>
<comment type="caution">
    <text evidence="10">The sequence shown here is derived from an EMBL/GenBank/DDBJ whole genome shotgun (WGS) entry which is preliminary data.</text>
</comment>
<proteinExistence type="inferred from homology"/>
<dbReference type="PROSITE" id="PS00868">
    <property type="entry name" value="CYS_MET_METAB_PP"/>
    <property type="match status" value="1"/>
</dbReference>
<reference evidence="10 11" key="1">
    <citation type="submission" date="2009-02" db="EMBL/GenBank/DDBJ databases">
        <title>Draft genome sequence of Clostridium asparagiforme (DSM 15981).</title>
        <authorList>
            <person name="Sudarsanam P."/>
            <person name="Ley R."/>
            <person name="Guruge J."/>
            <person name="Turnbaugh P.J."/>
            <person name="Mahowald M."/>
            <person name="Liep D."/>
            <person name="Gordon J."/>
        </authorList>
    </citation>
    <scope>NUCLEOTIDE SEQUENCE [LARGE SCALE GENOMIC DNA]</scope>
    <source>
        <strain evidence="10 11">DSM 15981</strain>
    </source>
</reference>
<dbReference type="EC" id="4.4.1.2" evidence="4"/>
<dbReference type="InterPro" id="IPR000277">
    <property type="entry name" value="Cys/Met-Metab_PyrdxlP-dep_enz"/>
</dbReference>
<evidence type="ECO:0000256" key="5">
    <source>
        <dbReference type="ARBA" id="ARBA00047199"/>
    </source>
</evidence>
<dbReference type="Gene3D" id="3.90.1150.10">
    <property type="entry name" value="Aspartate Aminotransferase, domain 1"/>
    <property type="match status" value="1"/>
</dbReference>
<comment type="similarity">
    <text evidence="2 9">Belongs to the trans-sulfuration enzymes family.</text>
</comment>
<evidence type="ECO:0000313" key="10">
    <source>
        <dbReference type="EMBL" id="EEG56598.1"/>
    </source>
</evidence>
<name>C0CWE4_9FIRM</name>
<comment type="catalytic activity">
    <reaction evidence="6">
        <text>L-homocysteine + H2O = 2-oxobutanoate + hydrogen sulfide + NH4(+) + H(+)</text>
        <dbReference type="Rhea" id="RHEA:14501"/>
        <dbReference type="ChEBI" id="CHEBI:15377"/>
        <dbReference type="ChEBI" id="CHEBI:15378"/>
        <dbReference type="ChEBI" id="CHEBI:16763"/>
        <dbReference type="ChEBI" id="CHEBI:28938"/>
        <dbReference type="ChEBI" id="CHEBI:29919"/>
        <dbReference type="ChEBI" id="CHEBI:58199"/>
        <dbReference type="EC" id="4.4.1.2"/>
    </reaction>
    <physiologicalReaction direction="left-to-right" evidence="6">
        <dbReference type="Rhea" id="RHEA:14502"/>
    </physiologicalReaction>
</comment>
<dbReference type="PANTHER" id="PTHR11808">
    <property type="entry name" value="TRANS-SULFURATION ENZYME FAMILY MEMBER"/>
    <property type="match status" value="1"/>
</dbReference>
<dbReference type="Gene3D" id="3.40.640.10">
    <property type="entry name" value="Type I PLP-dependent aspartate aminotransferase-like (Major domain)"/>
    <property type="match status" value="1"/>
</dbReference>
<dbReference type="Pfam" id="PF01053">
    <property type="entry name" value="Cys_Met_Meta_PP"/>
    <property type="match status" value="1"/>
</dbReference>
<dbReference type="PANTHER" id="PTHR11808:SF80">
    <property type="entry name" value="CYSTATHIONINE GAMMA-LYASE"/>
    <property type="match status" value="1"/>
</dbReference>
<dbReference type="GO" id="GO:0018826">
    <property type="term" value="F:methionine gamma-lyase activity"/>
    <property type="evidence" value="ECO:0007669"/>
    <property type="project" value="UniProtKB-EC"/>
</dbReference>
<evidence type="ECO:0000313" key="11">
    <source>
        <dbReference type="Proteomes" id="UP000004756"/>
    </source>
</evidence>
<dbReference type="EMBL" id="ACCJ01000055">
    <property type="protein sequence ID" value="EEG56598.1"/>
    <property type="molecule type" value="Genomic_DNA"/>
</dbReference>
<keyword evidence="11" id="KW-1185">Reference proteome</keyword>
<comment type="catalytic activity">
    <reaction evidence="7">
        <text>L-methionine + H2O = methanethiol + 2-oxobutanoate + NH4(+)</text>
        <dbReference type="Rhea" id="RHEA:23800"/>
        <dbReference type="ChEBI" id="CHEBI:15377"/>
        <dbReference type="ChEBI" id="CHEBI:16007"/>
        <dbReference type="ChEBI" id="CHEBI:16763"/>
        <dbReference type="ChEBI" id="CHEBI:28938"/>
        <dbReference type="ChEBI" id="CHEBI:57844"/>
        <dbReference type="EC" id="4.4.1.11"/>
    </reaction>
    <physiologicalReaction direction="left-to-right" evidence="7">
        <dbReference type="Rhea" id="RHEA:23801"/>
    </physiologicalReaction>
</comment>
<dbReference type="SUPFAM" id="SSF53383">
    <property type="entry name" value="PLP-dependent transferases"/>
    <property type="match status" value="1"/>
</dbReference>
<evidence type="ECO:0000256" key="6">
    <source>
        <dbReference type="ARBA" id="ARBA00048780"/>
    </source>
</evidence>
<evidence type="ECO:0000256" key="1">
    <source>
        <dbReference type="ARBA" id="ARBA00001933"/>
    </source>
</evidence>
<gene>
    <name evidence="10" type="ORF">CLOSTASPAR_01310</name>
</gene>